<dbReference type="RefSeq" id="WP_129603539.1">
    <property type="nucleotide sequence ID" value="NZ_CP035544.1"/>
</dbReference>
<dbReference type="InterPro" id="IPR024688">
    <property type="entry name" value="Mac_dom"/>
</dbReference>
<dbReference type="SMART" id="SM01266">
    <property type="entry name" value="Mac"/>
    <property type="match status" value="1"/>
</dbReference>
<dbReference type="OrthoDB" id="9815592at2"/>
<evidence type="ECO:0000313" key="6">
    <source>
        <dbReference type="Proteomes" id="UP000290889"/>
    </source>
</evidence>
<keyword evidence="2" id="KW-0808">Transferase</keyword>
<reference evidence="5 6" key="1">
    <citation type="submission" date="2019-01" db="EMBL/GenBank/DDBJ databases">
        <title>Muriicola soli sp. nov., isolated from soil.</title>
        <authorList>
            <person name="Kang H.J."/>
            <person name="Kim S.B."/>
        </authorList>
    </citation>
    <scope>NUCLEOTIDE SEQUENCE [LARGE SCALE GENOMIC DNA]</scope>
    <source>
        <strain evidence="5 6">MMS17-SY002</strain>
    </source>
</reference>
<gene>
    <name evidence="5" type="ORF">EQY75_05355</name>
</gene>
<evidence type="ECO:0000256" key="1">
    <source>
        <dbReference type="ARBA" id="ARBA00007274"/>
    </source>
</evidence>
<feature type="domain" description="Maltose/galactoside acetyltransferase" evidence="4">
    <location>
        <begin position="4"/>
        <end position="58"/>
    </location>
</feature>
<evidence type="ECO:0000259" key="4">
    <source>
        <dbReference type="SMART" id="SM01266"/>
    </source>
</evidence>
<evidence type="ECO:0000256" key="2">
    <source>
        <dbReference type="ARBA" id="ARBA00022679"/>
    </source>
</evidence>
<dbReference type="Gene3D" id="2.160.10.10">
    <property type="entry name" value="Hexapeptide repeat proteins"/>
    <property type="match status" value="1"/>
</dbReference>
<dbReference type="Pfam" id="PF12464">
    <property type="entry name" value="Mac"/>
    <property type="match status" value="1"/>
</dbReference>
<accession>A0A411E8Z4</accession>
<sequence>MTEKEKMLKGMNYDSRDPELIKMYHRARRLLKRYNNLNSELAEERDLLLAELFEFKGKGVWVEPPFIATMGKIFP</sequence>
<dbReference type="AlphaFoldDB" id="A0A411E8Z4"/>
<keyword evidence="3" id="KW-0175">Coiled coil</keyword>
<keyword evidence="6" id="KW-1185">Reference proteome</keyword>
<evidence type="ECO:0000256" key="3">
    <source>
        <dbReference type="SAM" id="Coils"/>
    </source>
</evidence>
<protein>
    <recommendedName>
        <fullName evidence="4">Maltose/galactoside acetyltransferase domain-containing protein</fullName>
    </recommendedName>
</protein>
<dbReference type="KEGG" id="mur:EQY75_05355"/>
<dbReference type="EMBL" id="CP035544">
    <property type="protein sequence ID" value="QBA64013.1"/>
    <property type="molecule type" value="Genomic_DNA"/>
</dbReference>
<organism evidence="5 6">
    <name type="scientific">Muriicola soli</name>
    <dbReference type="NCBI Taxonomy" id="2507538"/>
    <lineage>
        <taxon>Bacteria</taxon>
        <taxon>Pseudomonadati</taxon>
        <taxon>Bacteroidota</taxon>
        <taxon>Flavobacteriia</taxon>
        <taxon>Flavobacteriales</taxon>
        <taxon>Flavobacteriaceae</taxon>
        <taxon>Muriicola</taxon>
    </lineage>
</organism>
<name>A0A411E8Z4_9FLAO</name>
<dbReference type="Proteomes" id="UP000290889">
    <property type="component" value="Chromosome"/>
</dbReference>
<feature type="coiled-coil region" evidence="3">
    <location>
        <begin position="24"/>
        <end position="51"/>
    </location>
</feature>
<comment type="similarity">
    <text evidence="1">Belongs to the transferase hexapeptide repeat family.</text>
</comment>
<dbReference type="GO" id="GO:0016407">
    <property type="term" value="F:acetyltransferase activity"/>
    <property type="evidence" value="ECO:0007669"/>
    <property type="project" value="InterPro"/>
</dbReference>
<proteinExistence type="inferred from homology"/>
<evidence type="ECO:0000313" key="5">
    <source>
        <dbReference type="EMBL" id="QBA64013.1"/>
    </source>
</evidence>